<evidence type="ECO:0000313" key="6">
    <source>
        <dbReference type="Proteomes" id="UP000011863"/>
    </source>
</evidence>
<dbReference type="Proteomes" id="UP000011863">
    <property type="component" value="Chromosome"/>
</dbReference>
<dbReference type="InterPro" id="IPR023365">
    <property type="entry name" value="Sortase_dom-sf"/>
</dbReference>
<feature type="region of interest" description="Disordered" evidence="3">
    <location>
        <begin position="1"/>
        <end position="75"/>
    </location>
</feature>
<feature type="compositionally biased region" description="Low complexity" evidence="3">
    <location>
        <begin position="382"/>
        <end position="394"/>
    </location>
</feature>
<feature type="compositionally biased region" description="Acidic residues" evidence="3">
    <location>
        <begin position="155"/>
        <end position="167"/>
    </location>
</feature>
<dbReference type="InterPro" id="IPR053465">
    <property type="entry name" value="Sortase_Class_E"/>
</dbReference>
<accession>A0A6C7E3Q4</accession>
<protein>
    <submittedName>
        <fullName evidence="5">Peptidase C60 family protein</fullName>
    </submittedName>
</protein>
<dbReference type="Gene3D" id="2.40.260.10">
    <property type="entry name" value="Sortase"/>
    <property type="match status" value="1"/>
</dbReference>
<dbReference type="SUPFAM" id="SSF63817">
    <property type="entry name" value="Sortase"/>
    <property type="match status" value="1"/>
</dbReference>
<dbReference type="GO" id="GO:0016787">
    <property type="term" value="F:hydrolase activity"/>
    <property type="evidence" value="ECO:0007669"/>
    <property type="project" value="UniProtKB-KW"/>
</dbReference>
<keyword evidence="6" id="KW-1185">Reference proteome</keyword>
<dbReference type="KEGG" id="aym:YM304_09590"/>
<name>A0A6C7E3Q4_ILUCY</name>
<feature type="compositionally biased region" description="Low complexity" evidence="3">
    <location>
        <begin position="42"/>
        <end position="61"/>
    </location>
</feature>
<dbReference type="CDD" id="cd05830">
    <property type="entry name" value="Sortase_E"/>
    <property type="match status" value="1"/>
</dbReference>
<feature type="region of interest" description="Disordered" evidence="3">
    <location>
        <begin position="145"/>
        <end position="175"/>
    </location>
</feature>
<feature type="compositionally biased region" description="Polar residues" evidence="3">
    <location>
        <begin position="362"/>
        <end position="381"/>
    </location>
</feature>
<gene>
    <name evidence="5" type="ORF">YM304_09590</name>
</gene>
<organism evidence="5 6">
    <name type="scientific">Ilumatobacter coccineus (strain NBRC 103263 / KCTC 29153 / YM16-304)</name>
    <dbReference type="NCBI Taxonomy" id="1313172"/>
    <lineage>
        <taxon>Bacteria</taxon>
        <taxon>Bacillati</taxon>
        <taxon>Actinomycetota</taxon>
        <taxon>Acidimicrobiia</taxon>
        <taxon>Acidimicrobiales</taxon>
        <taxon>Ilumatobacteraceae</taxon>
        <taxon>Ilumatobacter</taxon>
    </lineage>
</organism>
<feature type="compositionally biased region" description="Polar residues" evidence="3">
    <location>
        <begin position="1"/>
        <end position="12"/>
    </location>
</feature>
<dbReference type="NCBIfam" id="NF033747">
    <property type="entry name" value="class_E_sortase"/>
    <property type="match status" value="1"/>
</dbReference>
<keyword evidence="4" id="KW-0472">Membrane</keyword>
<evidence type="ECO:0000256" key="1">
    <source>
        <dbReference type="ARBA" id="ARBA00022801"/>
    </source>
</evidence>
<feature type="transmembrane region" description="Helical" evidence="4">
    <location>
        <begin position="458"/>
        <end position="476"/>
    </location>
</feature>
<dbReference type="InterPro" id="IPR042003">
    <property type="entry name" value="Sortase_E"/>
</dbReference>
<feature type="region of interest" description="Disordered" evidence="3">
    <location>
        <begin position="345"/>
        <end position="407"/>
    </location>
</feature>
<dbReference type="InterPro" id="IPR005754">
    <property type="entry name" value="Sortase"/>
</dbReference>
<proteinExistence type="predicted"/>
<dbReference type="NCBIfam" id="TIGR01076">
    <property type="entry name" value="sortase_fam"/>
    <property type="match status" value="1"/>
</dbReference>
<feature type="active site" description="Acyl-thioester intermediate" evidence="2">
    <location>
        <position position="310"/>
    </location>
</feature>
<feature type="compositionally biased region" description="Low complexity" evidence="3">
    <location>
        <begin position="145"/>
        <end position="154"/>
    </location>
</feature>
<dbReference type="AlphaFoldDB" id="A0A6C7E3Q4"/>
<evidence type="ECO:0000256" key="2">
    <source>
        <dbReference type="PIRSR" id="PIRSR605754-1"/>
    </source>
</evidence>
<keyword evidence="4" id="KW-1133">Transmembrane helix</keyword>
<sequence>MSEIDTSTSDGSTPAEPAAPAPPSRSDAIATPPGVTVTDTVASSSPGASAARASAPVAAPSLTRRGRLRKWDRPPPPHDWRWYVGNLGKTLIAMGILMFGFVAYQLWGTGIENARAQNKLENEFEELLAATPPVQFDDEFVIVDTPTNDAPATDDAADPDAAADEPALDGSDSGEVPVVDAPAAVPVEDQNIPLLENGEALARIEIPDIGVNDIVVAGIDTGDLKKGPGHFPDTPLPGQLGNAAIAGHRTTYGQPFHNVDKLQIGDDIVVTTLNGEFTYKVTGTQIVSPSDYQVISTSDPTKATITLVSCHPKWTAQQRIIISGELAPPESAPVGEPILNYGRPAEPVSTPDIALPAEDVDGQTTGGQASEGGSVTGNLATGDSVDAGDDVSGSLADPATNAFDQFDSDETTDGIADAFSDGWFSDPAANPHVGFWGLVVSAIAIGAYLLSRRTRRDWIGGLVGFIPFVVALYFFFQNVNRLLPPNL</sequence>
<reference evidence="5 6" key="1">
    <citation type="journal article" date="2013" name="Int. J. Syst. Evol. Microbiol.">
        <title>Ilumatobacter nonamiense sp. nov. and Ilumatobacter coccineum sp. nov., isolated from seashore sand.</title>
        <authorList>
            <person name="Matsumoto A."/>
            <person name="Kasai H."/>
            <person name="Matsuo Y."/>
            <person name="Shizuri Y."/>
            <person name="Ichikawa N."/>
            <person name="Fujita N."/>
            <person name="Omura S."/>
            <person name="Takahashi Y."/>
        </authorList>
    </citation>
    <scope>NUCLEOTIDE SEQUENCE [LARGE SCALE GENOMIC DNA]</scope>
    <source>
        <strain evidence="6">NBRC 103263 / KCTC 29153 / YM16-304</strain>
    </source>
</reference>
<feature type="transmembrane region" description="Helical" evidence="4">
    <location>
        <begin position="433"/>
        <end position="451"/>
    </location>
</feature>
<dbReference type="OrthoDB" id="5242879at2"/>
<evidence type="ECO:0000256" key="3">
    <source>
        <dbReference type="SAM" id="MobiDB-lite"/>
    </source>
</evidence>
<keyword evidence="1" id="KW-0378">Hydrolase</keyword>
<feature type="active site" description="Proton donor/acceptor" evidence="2">
    <location>
        <position position="248"/>
    </location>
</feature>
<keyword evidence="4" id="KW-0812">Transmembrane</keyword>
<feature type="transmembrane region" description="Helical" evidence="4">
    <location>
        <begin position="90"/>
        <end position="107"/>
    </location>
</feature>
<evidence type="ECO:0000256" key="4">
    <source>
        <dbReference type="SAM" id="Phobius"/>
    </source>
</evidence>
<dbReference type="EMBL" id="AP012057">
    <property type="protein sequence ID" value="BAN01273.1"/>
    <property type="molecule type" value="Genomic_DNA"/>
</dbReference>
<dbReference type="Pfam" id="PF04203">
    <property type="entry name" value="Sortase"/>
    <property type="match status" value="1"/>
</dbReference>
<evidence type="ECO:0000313" key="5">
    <source>
        <dbReference type="EMBL" id="BAN01273.1"/>
    </source>
</evidence>
<dbReference type="RefSeq" id="WP_015440520.1">
    <property type="nucleotide sequence ID" value="NC_020520.1"/>
</dbReference>